<gene>
    <name evidence="1" type="primary">g8943</name>
    <name evidence="1" type="ORF">NpPPO83_00008943</name>
</gene>
<sequence length="454" mass="49531">MVEKRPFLAGRLKRHQPGDEQQHHGDARPGSLSLEIPSSPIDEVKLDVSNLPWECSYEELRAAGMPLSKLDGSALSPVPYGVASSSNRVFEAKLSFIPGGCFLSVSTCHAFVDAWGFIVIMDMWSRCCREIQAAPPPARPAGSKPQPAARSDDDGSRPPALFGNKPTADEYESLRRRPELWQLLGLDWRHRDRDDEQGPQAPAPFQHPAAVKTCMFSVSPAGLATIKQMATPQPAAPGSEPQWISTKDALVAFLWRSIIRARAPSWTDDDRRGQSMVSVAIDGRRALSPAIPLSYIGNVVFCCLTWLPVEQLVDRDDAGTGLAAAALAIRRSIAGRARDPRLLADAVRLAAGLPDVGEGAALGNAFTSWFARDLVTTSVVDLPIYDLDFGSTFGGQASRPEFFRMPKGQFDGICMVQPKQRDGVVDVILSLEPDQMARLMADGEFREHMAFLSE</sequence>
<keyword evidence="1" id="KW-0808">Transferase</keyword>
<name>A0ACB5SJQ7_9PEZI</name>
<keyword evidence="2" id="KW-1185">Reference proteome</keyword>
<dbReference type="EMBL" id="BSXG01000115">
    <property type="protein sequence ID" value="GME44612.1"/>
    <property type="molecule type" value="Genomic_DNA"/>
</dbReference>
<dbReference type="Proteomes" id="UP001165186">
    <property type="component" value="Unassembled WGS sequence"/>
</dbReference>
<protein>
    <submittedName>
        <fullName evidence="1">Transferase family protein, partial</fullName>
    </submittedName>
</protein>
<reference evidence="1" key="1">
    <citation type="submission" date="2024-09" db="EMBL/GenBank/DDBJ databases">
        <title>Draft Genome Sequences of Neofusicoccum parvum.</title>
        <authorList>
            <person name="Ashida A."/>
            <person name="Camagna M."/>
            <person name="Tanaka A."/>
            <person name="Takemoto D."/>
        </authorList>
    </citation>
    <scope>NUCLEOTIDE SEQUENCE</scope>
    <source>
        <strain evidence="1">PPO83</strain>
    </source>
</reference>
<evidence type="ECO:0000313" key="1">
    <source>
        <dbReference type="EMBL" id="GME44612.1"/>
    </source>
</evidence>
<accession>A0ACB5SJQ7</accession>
<evidence type="ECO:0000313" key="2">
    <source>
        <dbReference type="Proteomes" id="UP001165186"/>
    </source>
</evidence>
<proteinExistence type="predicted"/>
<organism evidence="1 2">
    <name type="scientific">Neofusicoccum parvum</name>
    <dbReference type="NCBI Taxonomy" id="310453"/>
    <lineage>
        <taxon>Eukaryota</taxon>
        <taxon>Fungi</taxon>
        <taxon>Dikarya</taxon>
        <taxon>Ascomycota</taxon>
        <taxon>Pezizomycotina</taxon>
        <taxon>Dothideomycetes</taxon>
        <taxon>Dothideomycetes incertae sedis</taxon>
        <taxon>Botryosphaeriales</taxon>
        <taxon>Botryosphaeriaceae</taxon>
        <taxon>Neofusicoccum</taxon>
    </lineage>
</organism>
<comment type="caution">
    <text evidence="1">The sequence shown here is derived from an EMBL/GenBank/DDBJ whole genome shotgun (WGS) entry which is preliminary data.</text>
</comment>